<dbReference type="Pfam" id="PF18014">
    <property type="entry name" value="Acetyltransf_18"/>
    <property type="match status" value="1"/>
</dbReference>
<dbReference type="InterPro" id="IPR000182">
    <property type="entry name" value="GNAT_dom"/>
</dbReference>
<sequence length="279" mass="30419">MEQNQIDLVAFGPEHLDEAVMLSRAESWPHRPEDWLMVHQLSKGAVATDGKGRVVGTIFVSPFGDDFATINMVIVDKSMRGLGLGRKLMERAFELAGKRPLRLIATKEGLPLYEKLGFVATGTIRQHQGDVHTVAPPQGVEDMQAKDIAAVRALDHKAYNADRSALFDALLERGKFAVVRKGDEIVGWAAIRPFGRGEVVGPVIAPDLETAKALIAYFVSSRQGSFIRIDTASEAELAPWLAEIGLGHVGGGVTMRRPLIEDAQQHQHKIYALVSQALG</sequence>
<name>A0A4V3W7M0_9HYPH</name>
<reference evidence="2 3" key="1">
    <citation type="submission" date="2019-04" db="EMBL/GenBank/DDBJ databases">
        <title>Rhizobium terrae sp. nov., isolated from a paddy soil.</title>
        <authorList>
            <person name="Lin S.-Y."/>
            <person name="Hameed A."/>
            <person name="Huang H.-I."/>
            <person name="Young C.-C."/>
        </authorList>
    </citation>
    <scope>NUCLEOTIDE SEQUENCE [LARGE SCALE GENOMIC DNA]</scope>
    <source>
        <strain evidence="2 3">CC-HIH110</strain>
    </source>
</reference>
<dbReference type="Pfam" id="PF13508">
    <property type="entry name" value="Acetyltransf_7"/>
    <property type="match status" value="1"/>
</dbReference>
<comment type="caution">
    <text evidence="2">The sequence shown here is derived from an EMBL/GenBank/DDBJ whole genome shotgun (WGS) entry which is preliminary data.</text>
</comment>
<dbReference type="GO" id="GO:0016747">
    <property type="term" value="F:acyltransferase activity, transferring groups other than amino-acyl groups"/>
    <property type="evidence" value="ECO:0007669"/>
    <property type="project" value="InterPro"/>
</dbReference>
<organism evidence="2 3">
    <name type="scientific">Allorhizobium terrae</name>
    <dbReference type="NCBI Taxonomy" id="1848972"/>
    <lineage>
        <taxon>Bacteria</taxon>
        <taxon>Pseudomonadati</taxon>
        <taxon>Pseudomonadota</taxon>
        <taxon>Alphaproteobacteria</taxon>
        <taxon>Hyphomicrobiales</taxon>
        <taxon>Rhizobiaceae</taxon>
        <taxon>Rhizobium/Agrobacterium group</taxon>
        <taxon>Allorhizobium</taxon>
    </lineage>
</organism>
<dbReference type="Proteomes" id="UP000310754">
    <property type="component" value="Unassembled WGS sequence"/>
</dbReference>
<dbReference type="PROSITE" id="PS51186">
    <property type="entry name" value="GNAT"/>
    <property type="match status" value="1"/>
</dbReference>
<dbReference type="PANTHER" id="PTHR47237:SF2">
    <property type="entry name" value="BLL4206 PROTEIN"/>
    <property type="match status" value="1"/>
</dbReference>
<keyword evidence="3" id="KW-1185">Reference proteome</keyword>
<dbReference type="AlphaFoldDB" id="A0A4V3W7M0"/>
<gene>
    <name evidence="2" type="ORF">E6C51_17105</name>
</gene>
<dbReference type="EMBL" id="SSOA01000011">
    <property type="protein sequence ID" value="THF47831.1"/>
    <property type="molecule type" value="Genomic_DNA"/>
</dbReference>
<accession>A0A4V3W7M0</accession>
<dbReference type="InterPro" id="IPR052729">
    <property type="entry name" value="Acyl/Acetyltrans_Enzymes"/>
</dbReference>
<dbReference type="SUPFAM" id="SSF55729">
    <property type="entry name" value="Acyl-CoA N-acyltransferases (Nat)"/>
    <property type="match status" value="1"/>
</dbReference>
<dbReference type="CDD" id="cd04301">
    <property type="entry name" value="NAT_SF"/>
    <property type="match status" value="1"/>
</dbReference>
<dbReference type="InterPro" id="IPR041496">
    <property type="entry name" value="YitH/HolE_GNAT"/>
</dbReference>
<protein>
    <submittedName>
        <fullName evidence="2">GNAT family N-acetyltransferase</fullName>
    </submittedName>
</protein>
<dbReference type="InterPro" id="IPR016181">
    <property type="entry name" value="Acyl_CoA_acyltransferase"/>
</dbReference>
<evidence type="ECO:0000259" key="1">
    <source>
        <dbReference type="PROSITE" id="PS51186"/>
    </source>
</evidence>
<evidence type="ECO:0000313" key="2">
    <source>
        <dbReference type="EMBL" id="THF47831.1"/>
    </source>
</evidence>
<keyword evidence="2" id="KW-0808">Transferase</keyword>
<proteinExistence type="predicted"/>
<dbReference type="Gene3D" id="3.40.630.90">
    <property type="match status" value="1"/>
</dbReference>
<feature type="domain" description="N-acetyltransferase" evidence="1">
    <location>
        <begin position="6"/>
        <end position="141"/>
    </location>
</feature>
<dbReference type="PANTHER" id="PTHR47237">
    <property type="entry name" value="SLL0310 PROTEIN"/>
    <property type="match status" value="1"/>
</dbReference>
<evidence type="ECO:0000313" key="3">
    <source>
        <dbReference type="Proteomes" id="UP000310754"/>
    </source>
</evidence>
<dbReference type="Gene3D" id="3.40.630.30">
    <property type="match status" value="1"/>
</dbReference>